<dbReference type="SUPFAM" id="SSF52833">
    <property type="entry name" value="Thioredoxin-like"/>
    <property type="match status" value="1"/>
</dbReference>
<feature type="domain" description="Thioredoxin" evidence="2">
    <location>
        <begin position="46"/>
        <end position="139"/>
    </location>
</feature>
<name>A0A840CQ35_9BACT</name>
<dbReference type="CDD" id="cd02947">
    <property type="entry name" value="TRX_family"/>
    <property type="match status" value="1"/>
</dbReference>
<dbReference type="EMBL" id="JACIEP010000014">
    <property type="protein sequence ID" value="MBB4037536.1"/>
    <property type="molecule type" value="Genomic_DNA"/>
</dbReference>
<evidence type="ECO:0000313" key="4">
    <source>
        <dbReference type="Proteomes" id="UP000555103"/>
    </source>
</evidence>
<dbReference type="AlphaFoldDB" id="A0A840CQ35"/>
<reference evidence="3 4" key="1">
    <citation type="submission" date="2020-08" db="EMBL/GenBank/DDBJ databases">
        <title>Genomic Encyclopedia of Type Strains, Phase IV (KMG-IV): sequencing the most valuable type-strain genomes for metagenomic binning, comparative biology and taxonomic classification.</title>
        <authorList>
            <person name="Goeker M."/>
        </authorList>
    </citation>
    <scope>NUCLEOTIDE SEQUENCE [LARGE SCALE GENOMIC DNA]</scope>
    <source>
        <strain evidence="3 4">DSM 104969</strain>
    </source>
</reference>
<accession>A0A840CQ35</accession>
<sequence>MKELNNFRFKTWHFILLLAIMFVSTNILGNINIKRTPAYLEETCFVEIDDSTFGEAISSDISFVLFYKEDSDLCTRMEYNVNRLAELIQGEKVNFYKLDIEKYPGRYSKYDMSGTPSIIIYKRGKEIERLMGIVPVSNLEIIYNRVVK</sequence>
<evidence type="ECO:0000313" key="3">
    <source>
        <dbReference type="EMBL" id="MBB4037536.1"/>
    </source>
</evidence>
<keyword evidence="4" id="KW-1185">Reference proteome</keyword>
<dbReference type="Gene3D" id="3.40.30.10">
    <property type="entry name" value="Glutaredoxin"/>
    <property type="match status" value="1"/>
</dbReference>
<comment type="caution">
    <text evidence="3">The sequence shown here is derived from an EMBL/GenBank/DDBJ whole genome shotgun (WGS) entry which is preliminary data.</text>
</comment>
<gene>
    <name evidence="3" type="ORF">GGR21_003453</name>
</gene>
<dbReference type="Pfam" id="PF00085">
    <property type="entry name" value="Thioredoxin"/>
    <property type="match status" value="1"/>
</dbReference>
<keyword evidence="1" id="KW-1133">Transmembrane helix</keyword>
<dbReference type="InterPro" id="IPR036249">
    <property type="entry name" value="Thioredoxin-like_sf"/>
</dbReference>
<keyword evidence="1" id="KW-0812">Transmembrane</keyword>
<evidence type="ECO:0000256" key="1">
    <source>
        <dbReference type="SAM" id="Phobius"/>
    </source>
</evidence>
<evidence type="ECO:0000259" key="2">
    <source>
        <dbReference type="Pfam" id="PF00085"/>
    </source>
</evidence>
<feature type="transmembrane region" description="Helical" evidence="1">
    <location>
        <begin position="12"/>
        <end position="31"/>
    </location>
</feature>
<dbReference type="Proteomes" id="UP000555103">
    <property type="component" value="Unassembled WGS sequence"/>
</dbReference>
<organism evidence="3 4">
    <name type="scientific">Dysgonomonas hofstadii</name>
    <dbReference type="NCBI Taxonomy" id="637886"/>
    <lineage>
        <taxon>Bacteria</taxon>
        <taxon>Pseudomonadati</taxon>
        <taxon>Bacteroidota</taxon>
        <taxon>Bacteroidia</taxon>
        <taxon>Bacteroidales</taxon>
        <taxon>Dysgonomonadaceae</taxon>
        <taxon>Dysgonomonas</taxon>
    </lineage>
</organism>
<protein>
    <submittedName>
        <fullName evidence="3">Thioredoxin-like negative regulator of GroEL</fullName>
    </submittedName>
</protein>
<keyword evidence="1" id="KW-0472">Membrane</keyword>
<dbReference type="InterPro" id="IPR013766">
    <property type="entry name" value="Thioredoxin_domain"/>
</dbReference>
<dbReference type="RefSeq" id="WP_183308376.1">
    <property type="nucleotide sequence ID" value="NZ_JACIEP010000014.1"/>
</dbReference>
<proteinExistence type="predicted"/>